<accession>A0A2K3Q6J1</accession>
<comment type="subcellular location">
    <subcellularLocation>
        <location evidence="2">Cytoplasm</location>
        <location evidence="2">Cytosol</location>
    </subcellularLocation>
</comment>
<dbReference type="GO" id="GO:0005829">
    <property type="term" value="C:cytosol"/>
    <property type="evidence" value="ECO:0007669"/>
    <property type="project" value="UniProtKB-SubCell"/>
</dbReference>
<comment type="similarity">
    <text evidence="4 16">Belongs to the LTN1 family.</text>
</comment>
<evidence type="ECO:0000256" key="7">
    <source>
        <dbReference type="ARBA" id="ARBA00022490"/>
    </source>
</evidence>
<comment type="catalytic activity">
    <reaction evidence="1 16">
        <text>S-ubiquitinyl-[E2 ubiquitin-conjugating enzyme]-L-cysteine + [acceptor protein]-L-lysine = [E2 ubiquitin-conjugating enzyme]-L-cysteine + N(6)-ubiquitinyl-[acceptor protein]-L-lysine.</text>
        <dbReference type="EC" id="2.3.2.27"/>
    </reaction>
</comment>
<dbReference type="InterPro" id="IPR016024">
    <property type="entry name" value="ARM-type_fold"/>
</dbReference>
<dbReference type="InterPro" id="IPR013083">
    <property type="entry name" value="Znf_RING/FYVE/PHD"/>
</dbReference>
<gene>
    <name evidence="18" type="ORF">TCAP_06937</name>
</gene>
<comment type="subunit">
    <text evidence="16">Component of the ribosome quality control complex (RQC).</text>
</comment>
<keyword evidence="13 16" id="KW-0862">Zinc</keyword>
<dbReference type="EC" id="2.3.2.27" evidence="5 16"/>
<evidence type="ECO:0000256" key="4">
    <source>
        <dbReference type="ARBA" id="ARBA00007997"/>
    </source>
</evidence>
<comment type="caution">
    <text evidence="18">The sequence shown here is derived from an EMBL/GenBank/DDBJ whole genome shotgun (WGS) entry which is preliminary data.</text>
</comment>
<evidence type="ECO:0000256" key="5">
    <source>
        <dbReference type="ARBA" id="ARBA00012483"/>
    </source>
</evidence>
<dbReference type="Proteomes" id="UP000236621">
    <property type="component" value="Unassembled WGS sequence"/>
</dbReference>
<protein>
    <recommendedName>
        <fullName evidence="6 16">E3 ubiquitin-protein ligase listerin</fullName>
        <ecNumber evidence="5 16">2.3.2.27</ecNumber>
    </recommendedName>
    <alternativeName>
        <fullName evidence="16">RING-type E3 ubiquitin transferase listerin</fullName>
    </alternativeName>
</protein>
<dbReference type="PANTHER" id="PTHR12389">
    <property type="entry name" value="ZINC FINGER PROTEIN 294"/>
    <property type="match status" value="1"/>
</dbReference>
<keyword evidence="7" id="KW-0963">Cytoplasm</keyword>
<dbReference type="InterPro" id="IPR011989">
    <property type="entry name" value="ARM-like"/>
</dbReference>
<dbReference type="SUPFAM" id="SSF57850">
    <property type="entry name" value="RING/U-box"/>
    <property type="match status" value="1"/>
</dbReference>
<evidence type="ECO:0000256" key="11">
    <source>
        <dbReference type="ARBA" id="ARBA00022771"/>
    </source>
</evidence>
<evidence type="ECO:0000256" key="9">
    <source>
        <dbReference type="ARBA" id="ARBA00022723"/>
    </source>
</evidence>
<dbReference type="PANTHER" id="PTHR12389:SF0">
    <property type="entry name" value="E3 UBIQUITIN-PROTEIN LIGASE LISTERIN"/>
    <property type="match status" value="1"/>
</dbReference>
<dbReference type="OrthoDB" id="6108at2759"/>
<evidence type="ECO:0000256" key="12">
    <source>
        <dbReference type="ARBA" id="ARBA00022786"/>
    </source>
</evidence>
<dbReference type="InterPro" id="IPR054478">
    <property type="entry name" value="LTN1_UBC"/>
</dbReference>
<dbReference type="InterPro" id="IPR054476">
    <property type="entry name" value="Ltn1_N"/>
</dbReference>
<dbReference type="GO" id="GO:0043023">
    <property type="term" value="F:ribosomal large subunit binding"/>
    <property type="evidence" value="ECO:0007669"/>
    <property type="project" value="TreeGrafter"/>
</dbReference>
<evidence type="ECO:0000259" key="17">
    <source>
        <dbReference type="PROSITE" id="PS50089"/>
    </source>
</evidence>
<dbReference type="FunFam" id="3.30.40.10:FF:000038">
    <property type="entry name" value="E3 ubiquitin-protein ligase listerin"/>
    <property type="match status" value="1"/>
</dbReference>
<dbReference type="Pfam" id="PF13639">
    <property type="entry name" value="zf-RING_2"/>
    <property type="match status" value="1"/>
</dbReference>
<dbReference type="PROSITE" id="PS50089">
    <property type="entry name" value="ZF_RING_2"/>
    <property type="match status" value="1"/>
</dbReference>
<reference evidence="18 19" key="1">
    <citation type="submission" date="2017-08" db="EMBL/GenBank/DDBJ databases">
        <title>Harnessing the power of phylogenomics to disentangle the directionality and signatures of interkingdom host jumping in the parasitic fungal genus Tolypocladium.</title>
        <authorList>
            <person name="Quandt C.A."/>
            <person name="Patterson W."/>
            <person name="Spatafora J.W."/>
        </authorList>
    </citation>
    <scope>NUCLEOTIDE SEQUENCE [LARGE SCALE GENOMIC DNA]</scope>
    <source>
        <strain evidence="18 19">CBS 113982</strain>
    </source>
</reference>
<evidence type="ECO:0000256" key="14">
    <source>
        <dbReference type="ARBA" id="ARBA00055150"/>
    </source>
</evidence>
<dbReference type="GO" id="GO:0008270">
    <property type="term" value="F:zinc ion binding"/>
    <property type="evidence" value="ECO:0007669"/>
    <property type="project" value="UniProtKB-KW"/>
</dbReference>
<dbReference type="Gene3D" id="1.25.10.10">
    <property type="entry name" value="Leucine-rich Repeat Variant"/>
    <property type="match status" value="1"/>
</dbReference>
<organism evidence="18 19">
    <name type="scientific">Tolypocladium capitatum</name>
    <dbReference type="NCBI Taxonomy" id="45235"/>
    <lineage>
        <taxon>Eukaryota</taxon>
        <taxon>Fungi</taxon>
        <taxon>Dikarya</taxon>
        <taxon>Ascomycota</taxon>
        <taxon>Pezizomycotina</taxon>
        <taxon>Sordariomycetes</taxon>
        <taxon>Hypocreomycetidae</taxon>
        <taxon>Hypocreales</taxon>
        <taxon>Ophiocordycipitaceae</taxon>
        <taxon>Tolypocladium</taxon>
    </lineage>
</organism>
<evidence type="ECO:0000256" key="6">
    <source>
        <dbReference type="ARBA" id="ARBA00017157"/>
    </source>
</evidence>
<evidence type="ECO:0000256" key="10">
    <source>
        <dbReference type="ARBA" id="ARBA00022737"/>
    </source>
</evidence>
<dbReference type="GO" id="GO:1990116">
    <property type="term" value="P:ribosome-associated ubiquitin-dependent protein catabolic process"/>
    <property type="evidence" value="ECO:0007669"/>
    <property type="project" value="UniProtKB-UniRule"/>
</dbReference>
<sequence length="1589" mass="174423">MKRSQQAKGARSGFGSALGASGGAFSGAAAGSALSYLAEPPSFSAVSDPNAVVSLKNVLKKDGTTKAKALEDLLQLVQAHPFEQGGGVDEALLEIWTQLYPRISIDNSRRVRELSHTLQFELLKSARKRMERHIPKVVGAWLSGLYDRDRVVARAANDGLSSFLTTPEKVSAFWSKCQAQILDYAAEAARETQDTLSDERTTTAEDAEAKYFRVITASLSLVLGLVQLDDGGVEKSRPKFDDYFAEEVVWKTITFKDPQVRKTVCQLLFACLERRLPYAESAKARQAFVTGGLKTNQSGSALEYVRALTRLSQYSPSIWAENPSDKKSPFTRLQSFIAKGSQGSPPKFWECLDQLLVLIPTDVLTLEASAGLLSSLKSGIMSRDEPRANTSFSWKCYVDAARRCLKALSDVDQLALAKEQLFPLFEQFLFSTSEEKSCIPLGPNALSILVEIHMGLVQSSSRLVEASAGEWVRLGAMLCANVSGSLPEVSKEYQASQAKIGEEGRRWFGLVGPIHGKLQELNNNLPDQTTGPSTQVITQCIMVLGSRNMKPFGAAQALEHALRVSPHLFTAQPGERLADFLQSSAEEDMDKVVRSASSRSLLSCLRIFGTIPGRQDDYAAVWKAWTQATLNLAPSTSRNSAITGLVSQEKAAPIAQNTPRLQDALCSQTREAVEAIGDHLGSSRELLEAAITHQALDASTSSRIASDMVTLLGEETQNAERILGILEVIAKRRPEIFSQQEAIHTELVEQLLALSEVGDSTISPRAARIRSLLHGQGQGMLPAVEIIQSNLERAGPQSLEISTLVAQAKSAADANVRWEDILPSTNVWMAELSPLMEQHSIDPSLSITSSIGGAVTLPRAVHDSQPSQSRVARDRKGRSIPTRMALYNCELLSAVPDGIELPRQFHVELLYLQCLSVQLASDQITCMSHDGLWTVLEDNDGISQAEELVTSSRSLLNKLIATATRWDDAAGEGISGVIRGLVDLTMKEAMELTTRGAYSARALSELLQALTQVHGVPSGLEERFLKPDILKAKPDTALLAAGLIAGLGESLRSSKAIKNFCNRLVSDVAGLTPGRENTMATLVLLTSCAQVYDFGGLPVANNRVVFAAKQLTAWTEDIDELDADDVYGSYWEKTMQFCVGLWERAGQHVLSEALPFMHSSLKLFKTLEGIQEPNDDLQDALRDFATAKSNGLVELLKLPREEHSQPMEIVDAMLCREIEKLPVARIPGPTDLFPLVASESRDIQTAAFNARLPDELLSLLLDPPTLDKFSDEALSLFPSSVRCYLLSWKLLFDAFSTSSFKIRNDFTEHLRTGDFVNPLLDFLFDVLGHSAAHPLNLDKENIGPQQIGDYDIKLADSEAGEQSMHWLLAHLFYLTLRYTPGLFRAWYMDCRSKQTRIAVESWTTKYFSPLIIADTLDGVQAWAESQESPASDEQELLVKVSKAAREVTAGYEVDESQAAIVIKVPSSYPIEGVTVAGLRRVAVTERKWQSWIMTTQGVITFSNGNIVDGLQVFRRNIVGALKGQSECAICYSIISADKRMPDKRCTTCKNLFHRTCLYKWFQSSSQNTCPLCRNPIDYLGADTAKRRGA</sequence>
<comment type="pathway">
    <text evidence="3 16">Protein modification; protein ubiquitination.</text>
</comment>
<dbReference type="STRING" id="45235.A0A2K3Q6J1"/>
<dbReference type="SMART" id="SM00184">
    <property type="entry name" value="RING"/>
    <property type="match status" value="1"/>
</dbReference>
<dbReference type="CDD" id="cd16491">
    <property type="entry name" value="RING-CH-C4HC3_LTN1"/>
    <property type="match status" value="1"/>
</dbReference>
<evidence type="ECO:0000256" key="3">
    <source>
        <dbReference type="ARBA" id="ARBA00004906"/>
    </source>
</evidence>
<evidence type="ECO:0000256" key="16">
    <source>
        <dbReference type="RuleBase" id="RU367090"/>
    </source>
</evidence>
<dbReference type="Pfam" id="PF23009">
    <property type="entry name" value="UBC_like"/>
    <property type="match status" value="1"/>
</dbReference>
<dbReference type="InterPro" id="IPR039795">
    <property type="entry name" value="LTN1/Rkr1"/>
</dbReference>
<dbReference type="SMART" id="SM01197">
    <property type="entry name" value="FANCL_C"/>
    <property type="match status" value="1"/>
</dbReference>
<dbReference type="GO" id="GO:0016567">
    <property type="term" value="P:protein ubiquitination"/>
    <property type="evidence" value="ECO:0007669"/>
    <property type="project" value="UniProtKB-UniPathway"/>
</dbReference>
<keyword evidence="12 16" id="KW-0833">Ubl conjugation pathway</keyword>
<comment type="function">
    <text evidence="16">E3 ubiquitin-protein ligase. Component of the ribosome quality control complex (RQC), a ribosome-associated complex that mediates ubiquitination and extraction of incompletely synthesized nascent chains for proteasomal degradation.</text>
</comment>
<dbReference type="Pfam" id="PF22958">
    <property type="entry name" value="Ltn1_1st"/>
    <property type="match status" value="1"/>
</dbReference>
<dbReference type="Gene3D" id="3.30.40.10">
    <property type="entry name" value="Zinc/RING finger domain, C3HC4 (zinc finger)"/>
    <property type="match status" value="1"/>
</dbReference>
<keyword evidence="10" id="KW-0677">Repeat</keyword>
<dbReference type="Pfam" id="PF22999">
    <property type="entry name" value="LTN1_E3_ligase_6th"/>
    <property type="match status" value="1"/>
</dbReference>
<dbReference type="GO" id="GO:0061630">
    <property type="term" value="F:ubiquitin protein ligase activity"/>
    <property type="evidence" value="ECO:0007669"/>
    <property type="project" value="UniProtKB-UniRule"/>
</dbReference>
<dbReference type="InterPro" id="IPR054477">
    <property type="entry name" value="LTN1_E3_ligase_6th"/>
</dbReference>
<keyword evidence="8 16" id="KW-0808">Transferase</keyword>
<keyword evidence="19" id="KW-1185">Reference proteome</keyword>
<keyword evidence="11 15" id="KW-0863">Zinc-finger</keyword>
<evidence type="ECO:0000256" key="8">
    <source>
        <dbReference type="ARBA" id="ARBA00022679"/>
    </source>
</evidence>
<dbReference type="InterPro" id="IPR057030">
    <property type="entry name" value="TPR_Rkr-1"/>
</dbReference>
<evidence type="ECO:0000256" key="13">
    <source>
        <dbReference type="ARBA" id="ARBA00022833"/>
    </source>
</evidence>
<dbReference type="UniPathway" id="UPA00143"/>
<proteinExistence type="inferred from homology"/>
<comment type="function">
    <text evidence="14">E3 ubiquitin-protein ligase component of the ribosome quality control complex (RQC), a ribosome-associated complex that mediates ubiquitination and extraction of incompletely synthesized nascent chains for proteasomal degradation. Mediates ubiquitination of proteins derived from mRNAs lacking stop codons (non-stop proteins) and other translation arrest products induced by poly-lysine sequences and tandem rare codons. Ubiquitination leads to CDC48 recruitment for extraction and degradation of the incomplete translation product. May indirectly play a role in chromatin function and transcription.</text>
</comment>
<dbReference type="EMBL" id="NRSZ01001142">
    <property type="protein sequence ID" value="PNY23114.1"/>
    <property type="molecule type" value="Genomic_DNA"/>
</dbReference>
<evidence type="ECO:0000256" key="2">
    <source>
        <dbReference type="ARBA" id="ARBA00004514"/>
    </source>
</evidence>
<dbReference type="InterPro" id="IPR039804">
    <property type="entry name" value="RING-CH-C4HC3_LTN1"/>
</dbReference>
<feature type="domain" description="RING-type" evidence="17">
    <location>
        <begin position="1527"/>
        <end position="1573"/>
    </location>
</feature>
<evidence type="ECO:0000313" key="19">
    <source>
        <dbReference type="Proteomes" id="UP000236621"/>
    </source>
</evidence>
<evidence type="ECO:0000256" key="15">
    <source>
        <dbReference type="PROSITE-ProRule" id="PRU00175"/>
    </source>
</evidence>
<dbReference type="SUPFAM" id="SSF48371">
    <property type="entry name" value="ARM repeat"/>
    <property type="match status" value="1"/>
</dbReference>
<dbReference type="InterPro" id="IPR001841">
    <property type="entry name" value="Znf_RING"/>
</dbReference>
<keyword evidence="9 16" id="KW-0479">Metal-binding</keyword>
<evidence type="ECO:0000256" key="1">
    <source>
        <dbReference type="ARBA" id="ARBA00000900"/>
    </source>
</evidence>
<evidence type="ECO:0000313" key="18">
    <source>
        <dbReference type="EMBL" id="PNY23114.1"/>
    </source>
</evidence>
<dbReference type="GO" id="GO:1990112">
    <property type="term" value="C:RQC complex"/>
    <property type="evidence" value="ECO:0007669"/>
    <property type="project" value="UniProtKB-UniRule"/>
</dbReference>
<name>A0A2K3Q6J1_9HYPO</name>
<dbReference type="Pfam" id="PF23280">
    <property type="entry name" value="TPR_26"/>
    <property type="match status" value="1"/>
</dbReference>
<dbReference type="GO" id="GO:0072344">
    <property type="term" value="P:rescue of stalled ribosome"/>
    <property type="evidence" value="ECO:0007669"/>
    <property type="project" value="UniProtKB-UniRule"/>
</dbReference>